<protein>
    <submittedName>
        <fullName evidence="1">Metal ABC transporter ATP-binding protein</fullName>
    </submittedName>
</protein>
<name>A0ACD1AEU7_9FIRM</name>
<dbReference type="Proteomes" id="UP000594014">
    <property type="component" value="Chromosome"/>
</dbReference>
<organism evidence="1 2">
    <name type="scientific">Anoxybacterium hadale</name>
    <dbReference type="NCBI Taxonomy" id="3408580"/>
    <lineage>
        <taxon>Bacteria</taxon>
        <taxon>Bacillati</taxon>
        <taxon>Bacillota</taxon>
        <taxon>Clostridia</taxon>
        <taxon>Peptostreptococcales</taxon>
        <taxon>Anaerovoracaceae</taxon>
        <taxon>Anoxybacterium</taxon>
    </lineage>
</organism>
<accession>A0ACD1AEU7</accession>
<proteinExistence type="predicted"/>
<dbReference type="EMBL" id="CP042469">
    <property type="protein sequence ID" value="QOX64961.1"/>
    <property type="molecule type" value="Genomic_DNA"/>
</dbReference>
<sequence>MTQISVRDVMISYEKRPVISGLSFDVKQGDYLCIVGENGSGKTTLMKGLLGLLPLKKGEICYGDGVKSSQIGYLPQQTLVQKDFPASVQEVVLSGCLNRMGLRPFFAGNEKRRAAEKMKELGIDHLKNRSYKMLSGGQQQRVLLARALCAAEKIILLDEPFSGLDPIVTAEFYKIINRLNEQGITVLMITHDVKAAAEYGGKILHLGATDDFFGTTEEYRRSEIGTRFLQQEGGAQHV</sequence>
<keyword evidence="1" id="KW-0067">ATP-binding</keyword>
<evidence type="ECO:0000313" key="2">
    <source>
        <dbReference type="Proteomes" id="UP000594014"/>
    </source>
</evidence>
<keyword evidence="1" id="KW-0547">Nucleotide-binding</keyword>
<evidence type="ECO:0000313" key="1">
    <source>
        <dbReference type="EMBL" id="QOX64961.1"/>
    </source>
</evidence>
<keyword evidence="2" id="KW-1185">Reference proteome</keyword>
<reference evidence="1" key="1">
    <citation type="submission" date="2019-08" db="EMBL/GenBank/DDBJ databases">
        <title>Genome sequence of Clostridiales bacterium MT110.</title>
        <authorList>
            <person name="Cao J."/>
        </authorList>
    </citation>
    <scope>NUCLEOTIDE SEQUENCE</scope>
    <source>
        <strain evidence="1">MT110</strain>
    </source>
</reference>
<gene>
    <name evidence="1" type="ORF">FRZ06_17210</name>
</gene>